<dbReference type="GO" id="GO:0005634">
    <property type="term" value="C:nucleus"/>
    <property type="evidence" value="ECO:0007669"/>
    <property type="project" value="UniProtKB-SubCell"/>
</dbReference>
<dbReference type="GO" id="GO:0097505">
    <property type="term" value="C:Rad6-Rad18 complex"/>
    <property type="evidence" value="ECO:0007669"/>
    <property type="project" value="TreeGrafter"/>
</dbReference>
<dbReference type="Gene3D" id="3.30.40.10">
    <property type="entry name" value="Zinc/RING finger domain, C3HC4 (zinc finger)"/>
    <property type="match status" value="1"/>
</dbReference>
<evidence type="ECO:0000256" key="7">
    <source>
        <dbReference type="ARBA" id="ARBA00022723"/>
    </source>
</evidence>
<dbReference type="InterPro" id="IPR006642">
    <property type="entry name" value="Rad18_UBZ4"/>
</dbReference>
<keyword evidence="6" id="KW-0808">Transferase</keyword>
<evidence type="ECO:0000256" key="2">
    <source>
        <dbReference type="ARBA" id="ARBA00004123"/>
    </source>
</evidence>
<evidence type="ECO:0000256" key="17">
    <source>
        <dbReference type="SAM" id="Coils"/>
    </source>
</evidence>
<dbReference type="STRING" id="35525.A0A0N8CQM0"/>
<dbReference type="EMBL" id="LRGB01002451">
    <property type="protein sequence ID" value="KZS07632.1"/>
    <property type="molecule type" value="Genomic_DNA"/>
</dbReference>
<comment type="similarity">
    <text evidence="4">Belongs to the RAD18 family.</text>
</comment>
<dbReference type="SMART" id="SM00734">
    <property type="entry name" value="ZnF_Rad18"/>
    <property type="match status" value="1"/>
</dbReference>
<evidence type="ECO:0000256" key="18">
    <source>
        <dbReference type="SAM" id="MobiDB-lite"/>
    </source>
</evidence>
<feature type="compositionally biased region" description="Polar residues" evidence="18">
    <location>
        <begin position="522"/>
        <end position="531"/>
    </location>
</feature>
<dbReference type="PROSITE" id="PS51908">
    <property type="entry name" value="ZF_UBZ4"/>
    <property type="match status" value="1"/>
</dbReference>
<dbReference type="GO" id="GO:0003697">
    <property type="term" value="F:single-stranded DNA binding"/>
    <property type="evidence" value="ECO:0007669"/>
    <property type="project" value="InterPro"/>
</dbReference>
<dbReference type="OrthoDB" id="6499288at2759"/>
<evidence type="ECO:0000256" key="8">
    <source>
        <dbReference type="ARBA" id="ARBA00022763"/>
    </source>
</evidence>
<dbReference type="UniPathway" id="UPA00143"/>
<dbReference type="GO" id="GO:0016874">
    <property type="term" value="F:ligase activity"/>
    <property type="evidence" value="ECO:0007669"/>
    <property type="project" value="UniProtKB-KW"/>
</dbReference>
<keyword evidence="20" id="KW-1185">Reference proteome</keyword>
<dbReference type="InterPro" id="IPR001841">
    <property type="entry name" value="Znf_RING"/>
</dbReference>
<dbReference type="InterPro" id="IPR039577">
    <property type="entry name" value="Rad18"/>
</dbReference>
<comment type="pathway">
    <text evidence="3">Protein modification; protein ubiquitination.</text>
</comment>
<keyword evidence="8" id="KW-0227">DNA damage</keyword>
<evidence type="ECO:0000313" key="19">
    <source>
        <dbReference type="EMBL" id="KZS07632.1"/>
    </source>
</evidence>
<evidence type="ECO:0000256" key="3">
    <source>
        <dbReference type="ARBA" id="ARBA00004906"/>
    </source>
</evidence>
<dbReference type="InterPro" id="IPR003034">
    <property type="entry name" value="SAP_dom"/>
</dbReference>
<organism evidence="19 20">
    <name type="scientific">Daphnia magna</name>
    <dbReference type="NCBI Taxonomy" id="35525"/>
    <lineage>
        <taxon>Eukaryota</taxon>
        <taxon>Metazoa</taxon>
        <taxon>Ecdysozoa</taxon>
        <taxon>Arthropoda</taxon>
        <taxon>Crustacea</taxon>
        <taxon>Branchiopoda</taxon>
        <taxon>Diplostraca</taxon>
        <taxon>Cladocera</taxon>
        <taxon>Anomopoda</taxon>
        <taxon>Daphniidae</taxon>
        <taxon>Daphnia</taxon>
    </lineage>
</organism>
<dbReference type="Pfam" id="PF13923">
    <property type="entry name" value="zf-C3HC4_2"/>
    <property type="match status" value="1"/>
</dbReference>
<keyword evidence="12" id="KW-0238">DNA-binding</keyword>
<comment type="caution">
    <text evidence="19">The sequence shown here is derived from an EMBL/GenBank/DDBJ whole genome shotgun (WGS) entry which is preliminary data.</text>
</comment>
<evidence type="ECO:0000256" key="10">
    <source>
        <dbReference type="ARBA" id="ARBA00022786"/>
    </source>
</evidence>
<dbReference type="Pfam" id="PF02037">
    <property type="entry name" value="SAP"/>
    <property type="match status" value="1"/>
</dbReference>
<evidence type="ECO:0000256" key="15">
    <source>
        <dbReference type="ARBA" id="ARBA00031783"/>
    </source>
</evidence>
<evidence type="ECO:0000256" key="5">
    <source>
        <dbReference type="ARBA" id="ARBA00012483"/>
    </source>
</evidence>
<comment type="subcellular location">
    <subcellularLocation>
        <location evidence="2">Nucleus</location>
    </subcellularLocation>
</comment>
<evidence type="ECO:0000313" key="20">
    <source>
        <dbReference type="Proteomes" id="UP000076858"/>
    </source>
</evidence>
<dbReference type="GO" id="GO:0008270">
    <property type="term" value="F:zinc ion binding"/>
    <property type="evidence" value="ECO:0007669"/>
    <property type="project" value="UniProtKB-KW"/>
</dbReference>
<feature type="compositionally biased region" description="Polar residues" evidence="18">
    <location>
        <begin position="172"/>
        <end position="188"/>
    </location>
</feature>
<feature type="coiled-coil region" evidence="17">
    <location>
        <begin position="298"/>
        <end position="359"/>
    </location>
</feature>
<dbReference type="Gene3D" id="3.30.160.60">
    <property type="entry name" value="Classic Zinc Finger"/>
    <property type="match status" value="1"/>
</dbReference>
<feature type="region of interest" description="Disordered" evidence="18">
    <location>
        <begin position="166"/>
        <end position="203"/>
    </location>
</feature>
<keyword evidence="10" id="KW-0833">Ubl conjugation pathway</keyword>
<evidence type="ECO:0000256" key="13">
    <source>
        <dbReference type="ARBA" id="ARBA00023204"/>
    </source>
</evidence>
<keyword evidence="11" id="KW-0862">Zinc</keyword>
<feature type="compositionally biased region" description="Polar residues" evidence="18">
    <location>
        <begin position="454"/>
        <end position="494"/>
    </location>
</feature>
<dbReference type="GO" id="GO:0006301">
    <property type="term" value="P:DNA damage tolerance"/>
    <property type="evidence" value="ECO:0007669"/>
    <property type="project" value="InterPro"/>
</dbReference>
<dbReference type="EC" id="2.3.2.27" evidence="5"/>
<comment type="catalytic activity">
    <reaction evidence="1">
        <text>S-ubiquitinyl-[E2 ubiquitin-conjugating enzyme]-L-cysteine + [acceptor protein]-L-lysine = [E2 ubiquitin-conjugating enzyme]-L-cysteine + N(6)-ubiquitinyl-[acceptor protein]-L-lysine.</text>
        <dbReference type="EC" id="2.3.2.27"/>
    </reaction>
</comment>
<dbReference type="FunFam" id="3.30.160.60:FF:000331">
    <property type="entry name" value="E3 ubiquitin-protein ligase RAD18"/>
    <property type="match status" value="1"/>
</dbReference>
<gene>
    <name evidence="19" type="ORF">APZ42_028758</name>
</gene>
<evidence type="ECO:0000256" key="1">
    <source>
        <dbReference type="ARBA" id="ARBA00000900"/>
    </source>
</evidence>
<keyword evidence="19" id="KW-0436">Ligase</keyword>
<dbReference type="AlphaFoldDB" id="A0A0N8CQM0"/>
<keyword evidence="9" id="KW-0863">Zinc-finger</keyword>
<dbReference type="PROSITE" id="PS00518">
    <property type="entry name" value="ZF_RING_1"/>
    <property type="match status" value="1"/>
</dbReference>
<keyword evidence="7" id="KW-0479">Metal-binding</keyword>
<dbReference type="PANTHER" id="PTHR14134">
    <property type="entry name" value="E3 UBIQUITIN-PROTEIN LIGASE RAD18"/>
    <property type="match status" value="1"/>
</dbReference>
<dbReference type="Proteomes" id="UP000076858">
    <property type="component" value="Unassembled WGS sequence"/>
</dbReference>
<dbReference type="PROSITE" id="PS50089">
    <property type="entry name" value="ZF_RING_2"/>
    <property type="match status" value="1"/>
</dbReference>
<evidence type="ECO:0000256" key="16">
    <source>
        <dbReference type="ARBA" id="ARBA00082369"/>
    </source>
</evidence>
<dbReference type="SMART" id="SM00513">
    <property type="entry name" value="SAP"/>
    <property type="match status" value="1"/>
</dbReference>
<evidence type="ECO:0000256" key="6">
    <source>
        <dbReference type="ARBA" id="ARBA00022679"/>
    </source>
</evidence>
<dbReference type="InterPro" id="IPR017907">
    <property type="entry name" value="Znf_RING_CS"/>
</dbReference>
<dbReference type="GO" id="GO:0006281">
    <property type="term" value="P:DNA repair"/>
    <property type="evidence" value="ECO:0007669"/>
    <property type="project" value="UniProtKB-KW"/>
</dbReference>
<dbReference type="SMART" id="SM00184">
    <property type="entry name" value="RING"/>
    <property type="match status" value="1"/>
</dbReference>
<keyword evidence="14" id="KW-0539">Nucleus</keyword>
<keyword evidence="17" id="KW-0175">Coiled coil</keyword>
<evidence type="ECO:0000256" key="14">
    <source>
        <dbReference type="ARBA" id="ARBA00023242"/>
    </source>
</evidence>
<name>A0A0N8CQM0_9CRUS</name>
<evidence type="ECO:0000256" key="4">
    <source>
        <dbReference type="ARBA" id="ARBA00009506"/>
    </source>
</evidence>
<dbReference type="PROSITE" id="PS50800">
    <property type="entry name" value="SAP"/>
    <property type="match status" value="1"/>
</dbReference>
<evidence type="ECO:0000256" key="12">
    <source>
        <dbReference type="ARBA" id="ARBA00023125"/>
    </source>
</evidence>
<feature type="region of interest" description="Disordered" evidence="18">
    <location>
        <begin position="408"/>
        <end position="538"/>
    </location>
</feature>
<dbReference type="PANTHER" id="PTHR14134:SF2">
    <property type="entry name" value="E3 UBIQUITIN-PROTEIN LIGASE RAD18"/>
    <property type="match status" value="1"/>
</dbReference>
<dbReference type="SUPFAM" id="SSF57850">
    <property type="entry name" value="RING/U-box"/>
    <property type="match status" value="1"/>
</dbReference>
<dbReference type="GO" id="GO:0006513">
    <property type="term" value="P:protein monoubiquitination"/>
    <property type="evidence" value="ECO:0007669"/>
    <property type="project" value="InterPro"/>
</dbReference>
<accession>A0A0N8CQM0</accession>
<evidence type="ECO:0000256" key="11">
    <source>
        <dbReference type="ARBA" id="ARBA00022833"/>
    </source>
</evidence>
<evidence type="ECO:0000256" key="9">
    <source>
        <dbReference type="ARBA" id="ARBA00022771"/>
    </source>
</evidence>
<keyword evidence="13" id="KW-0234">DNA repair</keyword>
<dbReference type="GO" id="GO:0061630">
    <property type="term" value="F:ubiquitin protein ligase activity"/>
    <property type="evidence" value="ECO:0007669"/>
    <property type="project" value="UniProtKB-EC"/>
</dbReference>
<protein>
    <recommendedName>
        <fullName evidence="5">RING-type E3 ubiquitin transferase</fullName>
        <ecNumber evidence="5">2.3.2.27</ecNumber>
    </recommendedName>
    <alternativeName>
        <fullName evidence="15 16">RING-type E3 ubiquitin transferase RAD18</fullName>
    </alternativeName>
</protein>
<proteinExistence type="inferred from homology"/>
<reference evidence="19 20" key="1">
    <citation type="submission" date="2016-03" db="EMBL/GenBank/DDBJ databases">
        <title>EvidentialGene: Evidence-directed Construction of Genes on Genomes.</title>
        <authorList>
            <person name="Gilbert D.G."/>
            <person name="Choi J.-H."/>
            <person name="Mockaitis K."/>
            <person name="Colbourne J."/>
            <person name="Pfrender M."/>
        </authorList>
    </citation>
    <scope>NUCLEOTIDE SEQUENCE [LARGE SCALE GENOMIC DNA]</scope>
    <source>
        <strain evidence="19 20">Xinb3</strain>
        <tissue evidence="19">Complete organism</tissue>
    </source>
</reference>
<dbReference type="FunFam" id="3.30.40.10:FF:000172">
    <property type="entry name" value="E3 ubiquitin-protein ligase RAD18"/>
    <property type="match status" value="1"/>
</dbReference>
<dbReference type="InterPro" id="IPR013083">
    <property type="entry name" value="Znf_RING/FYVE/PHD"/>
</dbReference>
<sequence>MEDSLNFEDIPIVWPKNLPQLKNIDDRLHCPICYNYMINPVISTACSHNFCSRCIRNNISLKNSCPICFIDISDGMLRPNRCLEEIIKCFQPVKSYILKSLVDKIPITGDEHLDENHPIETTKDNILPCSSSASGSLLDGEGPPKKSSDLLVPSFEYQLPQAADKLDLDKSTPATDTQQSPMASCSQSRKSKSRASVHQQSQNTTHIIKEVPCPVCNTYMREKLINVHLDSCLEKTKPAKRKPMPKMIYNLMKDQELRKKLRELGLNASGDKTTLINRHKKFTILYNSECDATDPRPVEELKAIFEQEEAESRRLANELRCAPAKVKTNDVRKIEEENLQYLRNNKESYDRLINEIRQRPTLAVPSLRLPAEPIPVQVKSEPLKEEHNSEDEVTEIFVPPKVFEMICLSDSSDNDEPGGARAVSSAETTDPDCVNSRPSSSNDSIPDPMESGCSKDSSCLSISGQTITLSTTGSSDHNSTSPTCYSPVDESSNDLFDHGNNGIPTLPLDNTKFKKSNKRSKSPTPDISQRRMSLRRKL</sequence>